<comment type="subcellular location">
    <subcellularLocation>
        <location evidence="1">Cell membrane</location>
        <topology evidence="1">Multi-pass membrane protein</topology>
    </subcellularLocation>
</comment>
<feature type="domain" description="HAMP" evidence="6">
    <location>
        <begin position="335"/>
        <end position="387"/>
    </location>
</feature>
<dbReference type="Proteomes" id="UP001210809">
    <property type="component" value="Unassembled WGS sequence"/>
</dbReference>
<evidence type="ECO:0000256" key="2">
    <source>
        <dbReference type="ARBA" id="ARBA00022475"/>
    </source>
</evidence>
<evidence type="ECO:0000256" key="4">
    <source>
        <dbReference type="ARBA" id="ARBA00022989"/>
    </source>
</evidence>
<evidence type="ECO:0000313" key="9">
    <source>
        <dbReference type="Proteomes" id="UP001210809"/>
    </source>
</evidence>
<dbReference type="CDD" id="cd01949">
    <property type="entry name" value="GGDEF"/>
    <property type="match status" value="1"/>
</dbReference>
<keyword evidence="8" id="KW-0808">Transferase</keyword>
<evidence type="ECO:0000313" key="8">
    <source>
        <dbReference type="EMBL" id="MDB8004162.1"/>
    </source>
</evidence>
<dbReference type="InterPro" id="IPR000160">
    <property type="entry name" value="GGDEF_dom"/>
</dbReference>
<sequence>MKSIRNKFVLIMIGCILICSFAISAIGILGIDNISNENSETIMKLQASTSAQNLEKLFSSVELAMNTCNDYAVSRFDSIEKFKNYPDTLERYNDSVGQLIKNVLNNTDAAISGYIRYNPELKLSSDGVFWVKDSDKIIAHQPTAIEAYDKDDAEHVAWYYEPLKAKKPVWINPYINKNLDDIKMISYVIPLFDNSGTAVGIIGMDIDMSRITAMVDEIKLYDTGYAFLCDSNGDMVYHNRYPSGMTLEEIKKNSLFTFIDDNYSDEQAGDVINIRNSEGEKRKLCAKFLSNGMAVVISVADKEIGRKRISVMIQDAFAVAVVLIVTSLLTFKFTSIIVKPIKHLTEVSKKIAAGDLDVEIECKTKDEIGVLASRYSDTVKMLKKYINKINKQAYTDAATDVGNKAAYHDAVQRIDKMSQHANGDYAIFVMDINYLKMYNDKYGHEFGDMLISDASTIIKRVFGDYNIYRIGGDEFTVIINSPGNDLCEQLVKRFKQEQELFNRNAKHYELGVRIAVGYAVNNATDRDYADVFNRADRQMYLDKQEIKKTARATDYVDNR</sequence>
<keyword evidence="4" id="KW-1133">Transmembrane helix</keyword>
<evidence type="ECO:0000259" key="6">
    <source>
        <dbReference type="PROSITE" id="PS50885"/>
    </source>
</evidence>
<dbReference type="Pfam" id="PF02743">
    <property type="entry name" value="dCache_1"/>
    <property type="match status" value="1"/>
</dbReference>
<dbReference type="InterPro" id="IPR003660">
    <property type="entry name" value="HAMP_dom"/>
</dbReference>
<dbReference type="GO" id="GO:0005886">
    <property type="term" value="C:plasma membrane"/>
    <property type="evidence" value="ECO:0007669"/>
    <property type="project" value="UniProtKB-SubCell"/>
</dbReference>
<dbReference type="InterPro" id="IPR043128">
    <property type="entry name" value="Rev_trsase/Diguanyl_cyclase"/>
</dbReference>
<evidence type="ECO:0000259" key="7">
    <source>
        <dbReference type="PROSITE" id="PS50887"/>
    </source>
</evidence>
<dbReference type="Gene3D" id="3.30.70.270">
    <property type="match status" value="1"/>
</dbReference>
<gene>
    <name evidence="8" type="ORF">PNE09_08800</name>
</gene>
<dbReference type="InterPro" id="IPR029787">
    <property type="entry name" value="Nucleotide_cyclase"/>
</dbReference>
<dbReference type="EC" id="2.7.7.65" evidence="8"/>
<protein>
    <submittedName>
        <fullName evidence="8">Diguanylate cyclase</fullName>
        <ecNumber evidence="8">2.7.7.65</ecNumber>
    </submittedName>
</protein>
<dbReference type="SMART" id="SM00304">
    <property type="entry name" value="HAMP"/>
    <property type="match status" value="1"/>
</dbReference>
<dbReference type="Pfam" id="PF00990">
    <property type="entry name" value="GGDEF"/>
    <property type="match status" value="1"/>
</dbReference>
<dbReference type="CDD" id="cd06225">
    <property type="entry name" value="HAMP"/>
    <property type="match status" value="1"/>
</dbReference>
<dbReference type="PROSITE" id="PS50885">
    <property type="entry name" value="HAMP"/>
    <property type="match status" value="1"/>
</dbReference>
<dbReference type="SUPFAM" id="SSF55073">
    <property type="entry name" value="Nucleotide cyclase"/>
    <property type="match status" value="1"/>
</dbReference>
<name>A0AAW6D5X7_9FIRM</name>
<dbReference type="Gene3D" id="6.10.340.10">
    <property type="match status" value="1"/>
</dbReference>
<evidence type="ECO:0000256" key="1">
    <source>
        <dbReference type="ARBA" id="ARBA00004651"/>
    </source>
</evidence>
<dbReference type="CDD" id="cd12913">
    <property type="entry name" value="PDC1_MCP_like"/>
    <property type="match status" value="1"/>
</dbReference>
<organism evidence="8 9">
    <name type="scientific">[Eubacterium] siraeum</name>
    <dbReference type="NCBI Taxonomy" id="39492"/>
    <lineage>
        <taxon>Bacteria</taxon>
        <taxon>Bacillati</taxon>
        <taxon>Bacillota</taxon>
        <taxon>Clostridia</taxon>
        <taxon>Eubacteriales</taxon>
        <taxon>Oscillospiraceae</taxon>
        <taxon>Oscillospiraceae incertae sedis</taxon>
    </lineage>
</organism>
<feature type="domain" description="GGDEF" evidence="7">
    <location>
        <begin position="423"/>
        <end position="555"/>
    </location>
</feature>
<accession>A0AAW6D5X7</accession>
<dbReference type="PANTHER" id="PTHR45138">
    <property type="entry name" value="REGULATORY COMPONENTS OF SENSORY TRANSDUCTION SYSTEM"/>
    <property type="match status" value="1"/>
</dbReference>
<dbReference type="GO" id="GO:0052621">
    <property type="term" value="F:diguanylate cyclase activity"/>
    <property type="evidence" value="ECO:0007669"/>
    <property type="project" value="UniProtKB-EC"/>
</dbReference>
<keyword evidence="3" id="KW-0812">Transmembrane</keyword>
<dbReference type="Gene3D" id="3.30.450.20">
    <property type="entry name" value="PAS domain"/>
    <property type="match status" value="1"/>
</dbReference>
<dbReference type="AlphaFoldDB" id="A0AAW6D5X7"/>
<dbReference type="Pfam" id="PF00672">
    <property type="entry name" value="HAMP"/>
    <property type="match status" value="1"/>
</dbReference>
<dbReference type="SUPFAM" id="SSF158472">
    <property type="entry name" value="HAMP domain-like"/>
    <property type="match status" value="1"/>
</dbReference>
<evidence type="ECO:0000256" key="5">
    <source>
        <dbReference type="ARBA" id="ARBA00023136"/>
    </source>
</evidence>
<proteinExistence type="predicted"/>
<dbReference type="NCBIfam" id="TIGR00254">
    <property type="entry name" value="GGDEF"/>
    <property type="match status" value="1"/>
</dbReference>
<dbReference type="PANTHER" id="PTHR45138:SF9">
    <property type="entry name" value="DIGUANYLATE CYCLASE DGCM-RELATED"/>
    <property type="match status" value="1"/>
</dbReference>
<comment type="caution">
    <text evidence="8">The sequence shown here is derived from an EMBL/GenBank/DDBJ whole genome shotgun (WGS) entry which is preliminary data.</text>
</comment>
<evidence type="ECO:0000256" key="3">
    <source>
        <dbReference type="ARBA" id="ARBA00022692"/>
    </source>
</evidence>
<dbReference type="EMBL" id="JAQLXW010000011">
    <property type="protein sequence ID" value="MDB8004162.1"/>
    <property type="molecule type" value="Genomic_DNA"/>
</dbReference>
<keyword evidence="5" id="KW-0472">Membrane</keyword>
<keyword evidence="2" id="KW-1003">Cell membrane</keyword>
<dbReference type="InterPro" id="IPR033479">
    <property type="entry name" value="dCache_1"/>
</dbReference>
<dbReference type="PROSITE" id="PS50887">
    <property type="entry name" value="GGDEF"/>
    <property type="match status" value="1"/>
</dbReference>
<reference evidence="8" key="1">
    <citation type="submission" date="2023-01" db="EMBL/GenBank/DDBJ databases">
        <title>Human gut microbiome strain richness.</title>
        <authorList>
            <person name="Chen-Liaw A."/>
        </authorList>
    </citation>
    <scope>NUCLEOTIDE SEQUENCE</scope>
    <source>
        <strain evidence="8">1001283st1_G1_1001283B150217_161031</strain>
    </source>
</reference>
<dbReference type="SMART" id="SM00267">
    <property type="entry name" value="GGDEF"/>
    <property type="match status" value="1"/>
</dbReference>
<dbReference type="GO" id="GO:0007165">
    <property type="term" value="P:signal transduction"/>
    <property type="evidence" value="ECO:0007669"/>
    <property type="project" value="InterPro"/>
</dbReference>
<keyword evidence="8" id="KW-0548">Nucleotidyltransferase</keyword>
<dbReference type="InterPro" id="IPR050469">
    <property type="entry name" value="Diguanylate_Cyclase"/>
</dbReference>